<dbReference type="RefSeq" id="WP_188123512.1">
    <property type="nucleotide sequence ID" value="NZ_BOMP01000060.1"/>
</dbReference>
<dbReference type="Proteomes" id="UP000631312">
    <property type="component" value="Unassembled WGS sequence"/>
</dbReference>
<sequence length="127" mass="12981">MAVMSSPQLAALTGQRLTSVLLGDAVSLRFTGGDEVLFEGVAHLDGFGIRPGDDSVDALVTLLGDEVRDARAGAGGELRISFGSGAQLVVDADAEAESWAIAGADGRLIVCLAKGELAVWDQAGTRP</sequence>
<evidence type="ECO:0000313" key="1">
    <source>
        <dbReference type="EMBL" id="GIE41094.1"/>
    </source>
</evidence>
<dbReference type="AlphaFoldDB" id="A0A7W7MIY3"/>
<name>A0A7W7MIY3_9ACTN</name>
<organism evidence="2 3">
    <name type="scientific">Actinoplanes lobatus</name>
    <dbReference type="NCBI Taxonomy" id="113568"/>
    <lineage>
        <taxon>Bacteria</taxon>
        <taxon>Bacillati</taxon>
        <taxon>Actinomycetota</taxon>
        <taxon>Actinomycetes</taxon>
        <taxon>Micromonosporales</taxon>
        <taxon>Micromonosporaceae</taxon>
        <taxon>Actinoplanes</taxon>
    </lineage>
</organism>
<reference evidence="1 4" key="2">
    <citation type="submission" date="2021-01" db="EMBL/GenBank/DDBJ databases">
        <title>Whole genome shotgun sequence of Actinoplanes lobatus NBRC 12513.</title>
        <authorList>
            <person name="Komaki H."/>
            <person name="Tamura T."/>
        </authorList>
    </citation>
    <scope>NUCLEOTIDE SEQUENCE [LARGE SCALE GENOMIC DNA]</scope>
    <source>
        <strain evidence="1 4">NBRC 12513</strain>
    </source>
</reference>
<dbReference type="EMBL" id="JACHNC010000001">
    <property type="protein sequence ID" value="MBB4751485.1"/>
    <property type="molecule type" value="Genomic_DNA"/>
</dbReference>
<reference evidence="2 3" key="1">
    <citation type="submission" date="2020-08" db="EMBL/GenBank/DDBJ databases">
        <title>Sequencing the genomes of 1000 actinobacteria strains.</title>
        <authorList>
            <person name="Klenk H.-P."/>
        </authorList>
    </citation>
    <scope>NUCLEOTIDE SEQUENCE [LARGE SCALE GENOMIC DNA]</scope>
    <source>
        <strain evidence="2 3">DSM 43150</strain>
    </source>
</reference>
<protein>
    <submittedName>
        <fullName evidence="2">Uncharacterized protein</fullName>
    </submittedName>
</protein>
<proteinExistence type="predicted"/>
<dbReference type="EMBL" id="BOMP01000060">
    <property type="protein sequence ID" value="GIE41094.1"/>
    <property type="molecule type" value="Genomic_DNA"/>
</dbReference>
<gene>
    <name evidence="1" type="ORF">Alo02nite_39920</name>
    <name evidence="2" type="ORF">BJ964_005646</name>
</gene>
<evidence type="ECO:0000313" key="2">
    <source>
        <dbReference type="EMBL" id="MBB4751485.1"/>
    </source>
</evidence>
<dbReference type="Proteomes" id="UP000590511">
    <property type="component" value="Unassembled WGS sequence"/>
</dbReference>
<accession>A0A7W7MIY3</accession>
<dbReference type="Pfam" id="PF19686">
    <property type="entry name" value="DUF6188"/>
    <property type="match status" value="1"/>
</dbReference>
<comment type="caution">
    <text evidence="2">The sequence shown here is derived from an EMBL/GenBank/DDBJ whole genome shotgun (WGS) entry which is preliminary data.</text>
</comment>
<keyword evidence="4" id="KW-1185">Reference proteome</keyword>
<evidence type="ECO:0000313" key="4">
    <source>
        <dbReference type="Proteomes" id="UP000631312"/>
    </source>
</evidence>
<dbReference type="InterPro" id="IPR046179">
    <property type="entry name" value="DUF6188"/>
</dbReference>
<evidence type="ECO:0000313" key="3">
    <source>
        <dbReference type="Proteomes" id="UP000590511"/>
    </source>
</evidence>